<keyword evidence="2 5" id="KW-0238">DNA-binding</keyword>
<evidence type="ECO:0000256" key="3">
    <source>
        <dbReference type="ARBA" id="ARBA00023163"/>
    </source>
</evidence>
<dbReference type="Gene3D" id="1.10.10.10">
    <property type="entry name" value="Winged helix-like DNA-binding domain superfamily/Winged helix DNA-binding domain"/>
    <property type="match status" value="1"/>
</dbReference>
<gene>
    <name evidence="5" type="ORF">BDZ31_001018</name>
</gene>
<keyword evidence="6" id="KW-1185">Reference proteome</keyword>
<protein>
    <submittedName>
        <fullName evidence="5">DNA-binding Lrp family transcriptional regulator</fullName>
    </submittedName>
</protein>
<dbReference type="Proteomes" id="UP000585272">
    <property type="component" value="Unassembled WGS sequence"/>
</dbReference>
<dbReference type="InterPro" id="IPR036388">
    <property type="entry name" value="WH-like_DNA-bd_sf"/>
</dbReference>
<keyword evidence="3" id="KW-0804">Transcription</keyword>
<dbReference type="InterPro" id="IPR019887">
    <property type="entry name" value="Tscrpt_reg_AsnC/Lrp_C"/>
</dbReference>
<dbReference type="SUPFAM" id="SSF46785">
    <property type="entry name" value="Winged helix' DNA-binding domain"/>
    <property type="match status" value="1"/>
</dbReference>
<dbReference type="GO" id="GO:0043565">
    <property type="term" value="F:sequence-specific DNA binding"/>
    <property type="evidence" value="ECO:0007669"/>
    <property type="project" value="InterPro"/>
</dbReference>
<dbReference type="InterPro" id="IPR019888">
    <property type="entry name" value="Tscrpt_reg_AsnC-like"/>
</dbReference>
<proteinExistence type="predicted"/>
<dbReference type="InterPro" id="IPR036390">
    <property type="entry name" value="WH_DNA-bd_sf"/>
</dbReference>
<dbReference type="PROSITE" id="PS00519">
    <property type="entry name" value="HTH_ASNC_1"/>
    <property type="match status" value="1"/>
</dbReference>
<dbReference type="GO" id="GO:0043200">
    <property type="term" value="P:response to amino acid"/>
    <property type="evidence" value="ECO:0007669"/>
    <property type="project" value="TreeGrafter"/>
</dbReference>
<dbReference type="PANTHER" id="PTHR30154:SF45">
    <property type="entry name" value="TRANSCRIPTIONAL REGULATORY PROTEIN (PROBABLY ASNC-FAMILY)-RELATED"/>
    <property type="match status" value="1"/>
</dbReference>
<evidence type="ECO:0000313" key="5">
    <source>
        <dbReference type="EMBL" id="MBB4661445.1"/>
    </source>
</evidence>
<dbReference type="InterPro" id="IPR019885">
    <property type="entry name" value="Tscrpt_reg_HTH_AsnC-type_CS"/>
</dbReference>
<evidence type="ECO:0000256" key="2">
    <source>
        <dbReference type="ARBA" id="ARBA00023125"/>
    </source>
</evidence>
<keyword evidence="1" id="KW-0805">Transcription regulation</keyword>
<dbReference type="EMBL" id="JACHNU010000001">
    <property type="protein sequence ID" value="MBB4661445.1"/>
    <property type="molecule type" value="Genomic_DNA"/>
</dbReference>
<dbReference type="PROSITE" id="PS50956">
    <property type="entry name" value="HTH_ASNC_2"/>
    <property type="match status" value="1"/>
</dbReference>
<dbReference type="GO" id="GO:0005829">
    <property type="term" value="C:cytosol"/>
    <property type="evidence" value="ECO:0007669"/>
    <property type="project" value="TreeGrafter"/>
</dbReference>
<dbReference type="RefSeq" id="WP_183339619.1">
    <property type="nucleotide sequence ID" value="NZ_JACHNU010000001.1"/>
</dbReference>
<dbReference type="InterPro" id="IPR000485">
    <property type="entry name" value="AsnC-type_HTH_dom"/>
</dbReference>
<evidence type="ECO:0000259" key="4">
    <source>
        <dbReference type="PROSITE" id="PS50956"/>
    </source>
</evidence>
<dbReference type="AlphaFoldDB" id="A0A840IAR1"/>
<dbReference type="PRINTS" id="PR00033">
    <property type="entry name" value="HTHASNC"/>
</dbReference>
<dbReference type="Gene3D" id="3.30.70.920">
    <property type="match status" value="1"/>
</dbReference>
<accession>A0A840IAR1</accession>
<evidence type="ECO:0000256" key="1">
    <source>
        <dbReference type="ARBA" id="ARBA00023015"/>
    </source>
</evidence>
<dbReference type="PANTHER" id="PTHR30154">
    <property type="entry name" value="LEUCINE-RESPONSIVE REGULATORY PROTEIN"/>
    <property type="match status" value="1"/>
</dbReference>
<evidence type="ECO:0000313" key="6">
    <source>
        <dbReference type="Proteomes" id="UP000585272"/>
    </source>
</evidence>
<dbReference type="SMART" id="SM00344">
    <property type="entry name" value="HTH_ASNC"/>
    <property type="match status" value="1"/>
</dbReference>
<dbReference type="SUPFAM" id="SSF54909">
    <property type="entry name" value="Dimeric alpha+beta barrel"/>
    <property type="match status" value="1"/>
</dbReference>
<name>A0A840IAR1_9ACTN</name>
<reference evidence="5 6" key="1">
    <citation type="submission" date="2020-08" db="EMBL/GenBank/DDBJ databases">
        <title>Genomic Encyclopedia of Archaeal and Bacterial Type Strains, Phase II (KMG-II): from individual species to whole genera.</title>
        <authorList>
            <person name="Goeker M."/>
        </authorList>
    </citation>
    <scope>NUCLEOTIDE SEQUENCE [LARGE SCALE GENOMIC DNA]</scope>
    <source>
        <strain evidence="5 6">DSM 23288</strain>
    </source>
</reference>
<sequence length="145" mass="15760">MDETDRQIVALLVEDARRSYGDVGRRVALSAPAVKRRVDRLRSSGAIEGFTAVVDHDALGAATEALVELFFAPGIQLDEVAARLDAHPEVVEAWSVTGDADAIARVRVADARDLERLIRAFQQDGSVVRTRSQIVLSRLVARGRG</sequence>
<organism evidence="5 6">
    <name type="scientific">Conexibacter arvalis</name>
    <dbReference type="NCBI Taxonomy" id="912552"/>
    <lineage>
        <taxon>Bacteria</taxon>
        <taxon>Bacillati</taxon>
        <taxon>Actinomycetota</taxon>
        <taxon>Thermoleophilia</taxon>
        <taxon>Solirubrobacterales</taxon>
        <taxon>Conexibacteraceae</taxon>
        <taxon>Conexibacter</taxon>
    </lineage>
</organism>
<dbReference type="InterPro" id="IPR011008">
    <property type="entry name" value="Dimeric_a/b-barrel"/>
</dbReference>
<dbReference type="Pfam" id="PF01037">
    <property type="entry name" value="AsnC_trans_reg"/>
    <property type="match status" value="1"/>
</dbReference>
<dbReference type="Pfam" id="PF13404">
    <property type="entry name" value="HTH_AsnC-type"/>
    <property type="match status" value="1"/>
</dbReference>
<comment type="caution">
    <text evidence="5">The sequence shown here is derived from an EMBL/GenBank/DDBJ whole genome shotgun (WGS) entry which is preliminary data.</text>
</comment>
<feature type="domain" description="HTH asnC-type" evidence="4">
    <location>
        <begin position="1"/>
        <end position="62"/>
    </location>
</feature>